<keyword evidence="3 5" id="KW-1133">Transmembrane helix</keyword>
<dbReference type="Proteomes" id="UP000605259">
    <property type="component" value="Unassembled WGS sequence"/>
</dbReference>
<evidence type="ECO:0000256" key="3">
    <source>
        <dbReference type="ARBA" id="ARBA00022989"/>
    </source>
</evidence>
<dbReference type="Gene3D" id="3.40.1710.10">
    <property type="entry name" value="abc type-2 transporter like domain"/>
    <property type="match status" value="1"/>
</dbReference>
<dbReference type="GO" id="GO:0016020">
    <property type="term" value="C:membrane"/>
    <property type="evidence" value="ECO:0007669"/>
    <property type="project" value="UniProtKB-SubCell"/>
</dbReference>
<feature type="transmembrane region" description="Helical" evidence="5">
    <location>
        <begin position="514"/>
        <end position="533"/>
    </location>
</feature>
<dbReference type="InterPro" id="IPR017500">
    <property type="entry name" value="Phage_infect_YhgE_N"/>
</dbReference>
<keyword evidence="2 5" id="KW-0812">Transmembrane</keyword>
<evidence type="ECO:0000256" key="1">
    <source>
        <dbReference type="ARBA" id="ARBA00004141"/>
    </source>
</evidence>
<accession>A0A917AX50</accession>
<protein>
    <submittedName>
        <fullName evidence="7">Phage infection protein</fullName>
    </submittedName>
</protein>
<keyword evidence="4 5" id="KW-0472">Membrane</keyword>
<gene>
    <name evidence="7" type="ORF">GCM10007140_31010</name>
</gene>
<reference evidence="7" key="2">
    <citation type="submission" date="2020-09" db="EMBL/GenBank/DDBJ databases">
        <authorList>
            <person name="Sun Q."/>
            <person name="Zhou Y."/>
        </authorList>
    </citation>
    <scope>NUCLEOTIDE SEQUENCE</scope>
    <source>
        <strain evidence="7">CGMCC 1.12698</strain>
    </source>
</reference>
<keyword evidence="8" id="KW-1185">Reference proteome</keyword>
<dbReference type="InterPro" id="IPR013525">
    <property type="entry name" value="ABC2_TM"/>
</dbReference>
<dbReference type="AlphaFoldDB" id="A0A917AX50"/>
<dbReference type="EMBL" id="BMFK01000003">
    <property type="protein sequence ID" value="GGE79238.1"/>
    <property type="molecule type" value="Genomic_DNA"/>
</dbReference>
<reference evidence="7" key="1">
    <citation type="journal article" date="2014" name="Int. J. Syst. Evol. Microbiol.">
        <title>Complete genome sequence of Corynebacterium casei LMG S-19264T (=DSM 44701T), isolated from a smear-ripened cheese.</title>
        <authorList>
            <consortium name="US DOE Joint Genome Institute (JGI-PGF)"/>
            <person name="Walter F."/>
            <person name="Albersmeier A."/>
            <person name="Kalinowski J."/>
            <person name="Ruckert C."/>
        </authorList>
    </citation>
    <scope>NUCLEOTIDE SEQUENCE</scope>
    <source>
        <strain evidence="7">CGMCC 1.12698</strain>
    </source>
</reference>
<name>A0A917AX50_9BACI</name>
<feature type="domain" description="ABC-2 type transporter transmembrane" evidence="6">
    <location>
        <begin position="27"/>
        <end position="645"/>
    </location>
</feature>
<feature type="transmembrane region" description="Helical" evidence="5">
    <location>
        <begin position="20"/>
        <end position="41"/>
    </location>
</feature>
<evidence type="ECO:0000313" key="7">
    <source>
        <dbReference type="EMBL" id="GGE79238.1"/>
    </source>
</evidence>
<evidence type="ECO:0000256" key="5">
    <source>
        <dbReference type="SAM" id="Phobius"/>
    </source>
</evidence>
<feature type="transmembrane region" description="Helical" evidence="5">
    <location>
        <begin position="474"/>
        <end position="494"/>
    </location>
</feature>
<evidence type="ECO:0000313" key="8">
    <source>
        <dbReference type="Proteomes" id="UP000605259"/>
    </source>
</evidence>
<dbReference type="GO" id="GO:0140359">
    <property type="term" value="F:ABC-type transporter activity"/>
    <property type="evidence" value="ECO:0007669"/>
    <property type="project" value="InterPro"/>
</dbReference>
<sequence>MKGWTFFWGEVRNIVKSRQVIVPLLGLLVIPLLYCGIYLIANWDPYGNIKHLPVAVVNEDQPVDFQGNRIAVGEELVKKLGEKDTVNFQFMTREDAEEGLDNHEYYLAIYIPEGMSDHATTIMDPSPKPMQLIYKENSSFNFISAQIADKIVETIRGEVSTSLTETYVEQMFLALSNVADGLSQASDGAGQIEDGLNLLGEGIQQFKDTLNTQINEKVSKTPNQVDAYINKYGDVAKNTINGKIDSYIAEHSDAANAAIHEKLDRTINEHSNEAKQKINEAVAKGVRDKAKEVTNQNNLLSTLPPELQEQLKPYKEALDKRFMEVVTESITPRAQEEVQKQVEKQKPVLVNKAHEVTTNEFNRLKPILQDKAHQVVNENLPKEQAKVQEAADKQVQEVLKKVEDAQKAANAGFAQMQDGQKQLTDGSKELKEKLREGAEAATQDTTLETYKHFASPVEKDKAANNDVTTYGVGMAPYFLSLGLFVGAFMLSTVFPMKDPFSLPPSGGAWFSSKFGVMAIEGILQAVIVATFVIGYLKIEVTSIPMFYFLCIIASLMFFAMVQFFITVFGNVGRFIVILLLLFQLSSTAGTFPIELVPNFFQNLHPWLPMTYTIRGFRAIVSTGDMTYIWENVAVICTFMSVCLAGSYMYFRIQFKKLANIK</sequence>
<feature type="transmembrane region" description="Helical" evidence="5">
    <location>
        <begin position="545"/>
        <end position="567"/>
    </location>
</feature>
<dbReference type="Pfam" id="PF12698">
    <property type="entry name" value="ABC2_membrane_3"/>
    <property type="match status" value="1"/>
</dbReference>
<evidence type="ECO:0000259" key="6">
    <source>
        <dbReference type="Pfam" id="PF12698"/>
    </source>
</evidence>
<dbReference type="PANTHER" id="PTHR43077">
    <property type="entry name" value="TRANSPORT PERMEASE YVFS-RELATED"/>
    <property type="match status" value="1"/>
</dbReference>
<dbReference type="NCBIfam" id="TIGR03062">
    <property type="entry name" value="pip_yhgE_Cterm"/>
    <property type="match status" value="1"/>
</dbReference>
<feature type="transmembrane region" description="Helical" evidence="5">
    <location>
        <begin position="632"/>
        <end position="650"/>
    </location>
</feature>
<evidence type="ECO:0000256" key="2">
    <source>
        <dbReference type="ARBA" id="ARBA00022692"/>
    </source>
</evidence>
<dbReference type="NCBIfam" id="TIGR03061">
    <property type="entry name" value="pip_yhgE_Nterm"/>
    <property type="match status" value="1"/>
</dbReference>
<comment type="subcellular location">
    <subcellularLocation>
        <location evidence="1">Membrane</location>
        <topology evidence="1">Multi-pass membrane protein</topology>
    </subcellularLocation>
</comment>
<dbReference type="RefSeq" id="WP_188389405.1">
    <property type="nucleotide sequence ID" value="NZ_BMFK01000003.1"/>
</dbReference>
<organism evidence="7 8">
    <name type="scientific">Priestia taiwanensis</name>
    <dbReference type="NCBI Taxonomy" id="1347902"/>
    <lineage>
        <taxon>Bacteria</taxon>
        <taxon>Bacillati</taxon>
        <taxon>Bacillota</taxon>
        <taxon>Bacilli</taxon>
        <taxon>Bacillales</taxon>
        <taxon>Bacillaceae</taxon>
        <taxon>Priestia</taxon>
    </lineage>
</organism>
<comment type="caution">
    <text evidence="7">The sequence shown here is derived from an EMBL/GenBank/DDBJ whole genome shotgun (WGS) entry which is preliminary data.</text>
</comment>
<dbReference type="PANTHER" id="PTHR43077:SF5">
    <property type="entry name" value="PHAGE INFECTION PROTEIN"/>
    <property type="match status" value="1"/>
</dbReference>
<dbReference type="InterPro" id="IPR017501">
    <property type="entry name" value="Phage_infect_YhgE_C"/>
</dbReference>
<evidence type="ECO:0000256" key="4">
    <source>
        <dbReference type="ARBA" id="ARBA00023136"/>
    </source>
</evidence>
<proteinExistence type="predicted"/>
<dbReference type="InterPro" id="IPR051328">
    <property type="entry name" value="T7SS_ABC-Transporter"/>
</dbReference>